<evidence type="ECO:0000313" key="5">
    <source>
        <dbReference type="EMBL" id="KAE9332809.1"/>
    </source>
</evidence>
<protein>
    <recommendedName>
        <fullName evidence="8">Integrase catalytic domain-containing protein</fullName>
    </recommendedName>
</protein>
<dbReference type="InterPro" id="IPR012337">
    <property type="entry name" value="RNaseH-like_sf"/>
</dbReference>
<evidence type="ECO:0000313" key="7">
    <source>
        <dbReference type="Proteomes" id="UP000434957"/>
    </source>
</evidence>
<evidence type="ECO:0000259" key="3">
    <source>
        <dbReference type="PROSITE" id="PS50994"/>
    </source>
</evidence>
<dbReference type="InterPro" id="IPR041588">
    <property type="entry name" value="Integrase_H2C2"/>
</dbReference>
<dbReference type="InterPro" id="IPR001584">
    <property type="entry name" value="Integrase_cat-core"/>
</dbReference>
<dbReference type="Proteomes" id="UP000434957">
    <property type="component" value="Unassembled WGS sequence"/>
</dbReference>
<proteinExistence type="predicted"/>
<feature type="region of interest" description="Disordered" evidence="1">
    <location>
        <begin position="45"/>
        <end position="83"/>
    </location>
</feature>
<organism evidence="4 6">
    <name type="scientific">Phytophthora rubi</name>
    <dbReference type="NCBI Taxonomy" id="129364"/>
    <lineage>
        <taxon>Eukaryota</taxon>
        <taxon>Sar</taxon>
        <taxon>Stramenopiles</taxon>
        <taxon>Oomycota</taxon>
        <taxon>Peronosporomycetes</taxon>
        <taxon>Peronosporales</taxon>
        <taxon>Peronosporaceae</taxon>
        <taxon>Phytophthora</taxon>
    </lineage>
</organism>
<dbReference type="Pfam" id="PF17921">
    <property type="entry name" value="Integrase_H2C2"/>
    <property type="match status" value="1"/>
</dbReference>
<evidence type="ECO:0000313" key="4">
    <source>
        <dbReference type="EMBL" id="KAE9007453.1"/>
    </source>
</evidence>
<dbReference type="InterPro" id="IPR050951">
    <property type="entry name" value="Retrovirus_Pol_polyprotein"/>
</dbReference>
<dbReference type="SMART" id="SM00298">
    <property type="entry name" value="CHROMO"/>
    <property type="match status" value="1"/>
</dbReference>
<evidence type="ECO:0000256" key="1">
    <source>
        <dbReference type="SAM" id="MobiDB-lite"/>
    </source>
</evidence>
<sequence>MKRQVRGKLLRWSTKLLEYRYSIEHIEGVHNVWADLISRWGGKPQPTARIHSAKRITRSKRRGGDTSGGQQKSDASSLRPLDQDGFVWPTIDEIGSEQSLCTTPRGATLGDDGLWRLGGAIWIPREARDLTQRLLIIAHCGRNGHRGVHVMENHVSRLFYISGLNRIVRDFCVKCLLCLHVKGGTVIPRPFSETHHTFERNETLHWDFLTLDESFGSSRYVLVLKDEATHFVELVACDDPTSAVAATAILDWYSRFGAPIVWVSDSGSHFKSKVIAELCRRLKRRQEFILAYSPWKNGSVERVNRDILQVLKALALEFRVSLQDWPHLLPLVQSSINHSPVSSLANHAPIELFTGLPCPNTLDSVFFPGGKGRVVTLSRPQQSTEQHLAALRASIRDMHKAAKAERERQHLRYKARQRYEREVNFSVGDYVLRSRVDEKLHANKLRIMWVGPYRIVASTDYYFTVEHLVNGNTMDVHPSRLKFYADDSLNVSEELLDHIASQGTLLAVEEIVEHRFNTDMRAYEVKVKWLGLEPIEDSWEPLKTMCEDVPQLLLSYANGSNDDRFQRATTSAIDGKRSRQAKLNRS</sequence>
<evidence type="ECO:0000313" key="6">
    <source>
        <dbReference type="Proteomes" id="UP000429607"/>
    </source>
</evidence>
<accession>A0A6A3KUK3</accession>
<dbReference type="InterPro" id="IPR036397">
    <property type="entry name" value="RNaseH_sf"/>
</dbReference>
<dbReference type="PROSITE" id="PS50013">
    <property type="entry name" value="CHROMO_2"/>
    <property type="match status" value="1"/>
</dbReference>
<dbReference type="InterPro" id="IPR000953">
    <property type="entry name" value="Chromo/chromo_shadow_dom"/>
</dbReference>
<dbReference type="EMBL" id="QXFV01001375">
    <property type="protein sequence ID" value="KAE9007453.1"/>
    <property type="molecule type" value="Genomic_DNA"/>
</dbReference>
<comment type="caution">
    <text evidence="4">The sequence shown here is derived from an EMBL/GenBank/DDBJ whole genome shotgun (WGS) entry which is preliminary data.</text>
</comment>
<dbReference type="SUPFAM" id="SSF53098">
    <property type="entry name" value="Ribonuclease H-like"/>
    <property type="match status" value="1"/>
</dbReference>
<feature type="domain" description="Integrase catalytic" evidence="3">
    <location>
        <begin position="186"/>
        <end position="357"/>
    </location>
</feature>
<dbReference type="CDD" id="cd00024">
    <property type="entry name" value="CD_CSD"/>
    <property type="match status" value="1"/>
</dbReference>
<gene>
    <name evidence="4" type="ORF">PR001_g16968</name>
    <name evidence="5" type="ORF">PR003_g14332</name>
</gene>
<dbReference type="Gene3D" id="3.30.420.10">
    <property type="entry name" value="Ribonuclease H-like superfamily/Ribonuclease H"/>
    <property type="match status" value="1"/>
</dbReference>
<dbReference type="Gene3D" id="2.40.50.40">
    <property type="match status" value="1"/>
</dbReference>
<evidence type="ECO:0008006" key="8">
    <source>
        <dbReference type="Google" id="ProtNLM"/>
    </source>
</evidence>
<dbReference type="InterPro" id="IPR023780">
    <property type="entry name" value="Chromo_domain"/>
</dbReference>
<evidence type="ECO:0000259" key="2">
    <source>
        <dbReference type="PROSITE" id="PS50013"/>
    </source>
</evidence>
<dbReference type="InterPro" id="IPR016197">
    <property type="entry name" value="Chromo-like_dom_sf"/>
</dbReference>
<feature type="compositionally biased region" description="Basic residues" evidence="1">
    <location>
        <begin position="51"/>
        <end position="61"/>
    </location>
</feature>
<reference evidence="4 6" key="1">
    <citation type="submission" date="2018-09" db="EMBL/GenBank/DDBJ databases">
        <title>Genomic investigation of the strawberry pathogen Phytophthora fragariae indicates pathogenicity is determined by transcriptional variation in three key races.</title>
        <authorList>
            <person name="Adams T.M."/>
            <person name="Armitage A.D."/>
            <person name="Sobczyk M.K."/>
            <person name="Bates H.J."/>
            <person name="Dunwell J.M."/>
            <person name="Nellist C.F."/>
            <person name="Harrison R.J."/>
        </authorList>
    </citation>
    <scope>NUCLEOTIDE SEQUENCE [LARGE SCALE GENOMIC DNA]</scope>
    <source>
        <strain evidence="4 6">SCRP249</strain>
        <strain evidence="5 7">SCRP333</strain>
    </source>
</reference>
<dbReference type="GO" id="GO:0003676">
    <property type="term" value="F:nucleic acid binding"/>
    <property type="evidence" value="ECO:0007669"/>
    <property type="project" value="InterPro"/>
</dbReference>
<dbReference type="SUPFAM" id="SSF54160">
    <property type="entry name" value="Chromo domain-like"/>
    <property type="match status" value="1"/>
</dbReference>
<dbReference type="PANTHER" id="PTHR37984:SF5">
    <property type="entry name" value="PROTEIN NYNRIN-LIKE"/>
    <property type="match status" value="1"/>
</dbReference>
<dbReference type="Pfam" id="PF00385">
    <property type="entry name" value="Chromo"/>
    <property type="match status" value="1"/>
</dbReference>
<dbReference type="Pfam" id="PF00665">
    <property type="entry name" value="rve"/>
    <property type="match status" value="1"/>
</dbReference>
<dbReference type="PANTHER" id="PTHR37984">
    <property type="entry name" value="PROTEIN CBG26694"/>
    <property type="match status" value="1"/>
</dbReference>
<dbReference type="AlphaFoldDB" id="A0A6A3KUK3"/>
<name>A0A6A3KUK3_9STRA</name>
<dbReference type="PROSITE" id="PS50994">
    <property type="entry name" value="INTEGRASE"/>
    <property type="match status" value="1"/>
</dbReference>
<dbReference type="EMBL" id="QXFT01000945">
    <property type="protein sequence ID" value="KAE9332809.1"/>
    <property type="molecule type" value="Genomic_DNA"/>
</dbReference>
<keyword evidence="7" id="KW-1185">Reference proteome</keyword>
<feature type="domain" description="Chromo" evidence="2">
    <location>
        <begin position="506"/>
        <end position="556"/>
    </location>
</feature>
<dbReference type="Proteomes" id="UP000429607">
    <property type="component" value="Unassembled WGS sequence"/>
</dbReference>
<dbReference type="GO" id="GO:0015074">
    <property type="term" value="P:DNA integration"/>
    <property type="evidence" value="ECO:0007669"/>
    <property type="project" value="InterPro"/>
</dbReference>